<dbReference type="Proteomes" id="UP000626109">
    <property type="component" value="Unassembled WGS sequence"/>
</dbReference>
<feature type="non-terminal residue" evidence="1">
    <location>
        <position position="1"/>
    </location>
</feature>
<evidence type="ECO:0000313" key="1">
    <source>
        <dbReference type="EMBL" id="CAE8706596.1"/>
    </source>
</evidence>
<dbReference type="EMBL" id="CAJNNW010031248">
    <property type="protein sequence ID" value="CAE8706596.1"/>
    <property type="molecule type" value="Genomic_DNA"/>
</dbReference>
<comment type="caution">
    <text evidence="1">The sequence shown here is derived from an EMBL/GenBank/DDBJ whole genome shotgun (WGS) entry which is preliminary data.</text>
</comment>
<organism evidence="1 2">
    <name type="scientific">Polarella glacialis</name>
    <name type="common">Dinoflagellate</name>
    <dbReference type="NCBI Taxonomy" id="89957"/>
    <lineage>
        <taxon>Eukaryota</taxon>
        <taxon>Sar</taxon>
        <taxon>Alveolata</taxon>
        <taxon>Dinophyceae</taxon>
        <taxon>Suessiales</taxon>
        <taxon>Suessiaceae</taxon>
        <taxon>Polarella</taxon>
    </lineage>
</organism>
<dbReference type="AlphaFoldDB" id="A0A813KGN0"/>
<gene>
    <name evidence="1" type="ORF">PGLA2088_LOCUS34261</name>
</gene>
<name>A0A813KGN0_POLGL</name>
<proteinExistence type="predicted"/>
<protein>
    <submittedName>
        <fullName evidence="1">Uncharacterized protein</fullName>
    </submittedName>
</protein>
<accession>A0A813KGN0</accession>
<sequence>MAPTKSQNIPGVALMFHMASCMKGFPFKRPSSTGLSLRIEPPRTEEDLQDLLEGSGTDTTQFGRGQANSLMTLLRELHESSCRLERVPTSKKILRFVEPVFIQLTYRGQVIVGRGHALDDTRLERHNVLSVKRRPGDANPLEAAIRGIKEMLGVSVSLDTEGLVYSPEIDGVTFVSNFRGTASYPGLPAVYKTHHVRLNILTGSSAERAFEC</sequence>
<evidence type="ECO:0000313" key="2">
    <source>
        <dbReference type="Proteomes" id="UP000626109"/>
    </source>
</evidence>
<reference evidence="1" key="1">
    <citation type="submission" date="2021-02" db="EMBL/GenBank/DDBJ databases">
        <authorList>
            <person name="Dougan E. K."/>
            <person name="Rhodes N."/>
            <person name="Thang M."/>
            <person name="Chan C."/>
        </authorList>
    </citation>
    <scope>NUCLEOTIDE SEQUENCE</scope>
</reference>